<accession>A0A418XZY3</accession>
<dbReference type="RefSeq" id="WP_022986021.1">
    <property type="nucleotide sequence ID" value="NZ_QYYA01000002.1"/>
</dbReference>
<dbReference type="AlphaFoldDB" id="A0A418XZY3"/>
<gene>
    <name evidence="2" type="ORF">D4A39_08980</name>
</gene>
<feature type="compositionally biased region" description="Basic residues" evidence="1">
    <location>
        <begin position="95"/>
        <end position="109"/>
    </location>
</feature>
<sequence>MMAALLTDAQKDICLELQKKSSKDSPRAAALLALNQGATQSQAAEKSGLSLGQVRYCVRRFRSVGMAMFELSKPDGDSGNGSVSDVVIVPEKNNKKDKKDKKGKKKKSKNKSENDKKEIKKPKEKNKKKDKKIKKAEKKNKGKKKKK</sequence>
<proteinExistence type="predicted"/>
<feature type="compositionally biased region" description="Basic residues" evidence="1">
    <location>
        <begin position="119"/>
        <end position="147"/>
    </location>
</feature>
<evidence type="ECO:0000313" key="3">
    <source>
        <dbReference type="Proteomes" id="UP000283734"/>
    </source>
</evidence>
<reference evidence="2 3" key="1">
    <citation type="submission" date="2018-09" db="EMBL/GenBank/DDBJ databases">
        <title>Alcanivorax profundi sp. nov., isolated from 1000 m-depth seawater of the Mariana Trench.</title>
        <authorList>
            <person name="Liu J."/>
        </authorList>
    </citation>
    <scope>NUCLEOTIDE SEQUENCE [LARGE SCALE GENOMIC DNA]</scope>
    <source>
        <strain evidence="2 3">MTEO17</strain>
    </source>
</reference>
<organism evidence="2 3">
    <name type="scientific">Alcanivorax profundi</name>
    <dbReference type="NCBI Taxonomy" id="2338368"/>
    <lineage>
        <taxon>Bacteria</taxon>
        <taxon>Pseudomonadati</taxon>
        <taxon>Pseudomonadota</taxon>
        <taxon>Gammaproteobacteria</taxon>
        <taxon>Oceanospirillales</taxon>
        <taxon>Alcanivoracaceae</taxon>
        <taxon>Alcanivorax</taxon>
    </lineage>
</organism>
<dbReference type="OrthoDB" id="6080802at2"/>
<evidence type="ECO:0000256" key="1">
    <source>
        <dbReference type="SAM" id="MobiDB-lite"/>
    </source>
</evidence>
<name>A0A418XZY3_9GAMM</name>
<keyword evidence="3" id="KW-1185">Reference proteome</keyword>
<dbReference type="Proteomes" id="UP000283734">
    <property type="component" value="Unassembled WGS sequence"/>
</dbReference>
<dbReference type="Pfam" id="PF13412">
    <property type="entry name" value="HTH_24"/>
    <property type="match status" value="1"/>
</dbReference>
<protein>
    <submittedName>
        <fullName evidence="2">Helix-turn-helix domain-containing protein</fullName>
    </submittedName>
</protein>
<dbReference type="EMBL" id="QYYA01000002">
    <property type="protein sequence ID" value="RJG18589.1"/>
    <property type="molecule type" value="Genomic_DNA"/>
</dbReference>
<feature type="region of interest" description="Disordered" evidence="1">
    <location>
        <begin position="70"/>
        <end position="147"/>
    </location>
</feature>
<comment type="caution">
    <text evidence="2">The sequence shown here is derived from an EMBL/GenBank/DDBJ whole genome shotgun (WGS) entry which is preliminary data.</text>
</comment>
<evidence type="ECO:0000313" key="2">
    <source>
        <dbReference type="EMBL" id="RJG18589.1"/>
    </source>
</evidence>